<dbReference type="InterPro" id="IPR043169">
    <property type="entry name" value="PMM_cap"/>
</dbReference>
<feature type="binding site" evidence="11">
    <location>
        <position position="192"/>
    </location>
    <ligand>
        <name>alpha-D-mannose 1-phosphate</name>
        <dbReference type="ChEBI" id="CHEBI:58409"/>
    </ligand>
</feature>
<dbReference type="eggNOG" id="COG0561">
    <property type="taxonomic scope" value="Bacteria"/>
</dbReference>
<sequence>MDFKFTPLLVMVAFMDKKIIAFDLDDTLAPSKSPLPAEVAQALRALLARTAVCVISGGQWGQFESQLLENLGADAEVLTNLHLMPTCGTRYYRFAEETWQPVYINDLPEGVRSNALEIIESTARELGLWESATWGPILEDRGSQITFSALGQAAPVEAKKAWDPTGEKKTSLRDALIPLLPELEVRSGGSTSVDVTAKGIDKAYGIKRVLEANGWSAEDLLFIGDRLDPAGNDYPVKAAGYETQAVSGWEETVEVINSLLAN</sequence>
<dbReference type="PANTHER" id="PTHR10000">
    <property type="entry name" value="PHOSPHOSERINE PHOSPHATASE"/>
    <property type="match status" value="1"/>
</dbReference>
<dbReference type="GO" id="GO:0004615">
    <property type="term" value="F:phosphomannomutase activity"/>
    <property type="evidence" value="ECO:0007669"/>
    <property type="project" value="UniProtKB-EC"/>
</dbReference>
<name>C0W1W1_9ACTO</name>
<feature type="active site" description="Nucleophile" evidence="10">
    <location>
        <position position="23"/>
    </location>
</feature>
<evidence type="ECO:0000256" key="11">
    <source>
        <dbReference type="PIRSR" id="PIRSR605002-2"/>
    </source>
</evidence>
<comment type="subunit">
    <text evidence="4">Homodimer.</text>
</comment>
<evidence type="ECO:0000256" key="1">
    <source>
        <dbReference type="ARBA" id="ARBA00004496"/>
    </source>
</evidence>
<evidence type="ECO:0000256" key="5">
    <source>
        <dbReference type="ARBA" id="ARBA00012730"/>
    </source>
</evidence>
<feature type="binding site" evidence="12">
    <location>
        <position position="25"/>
    </location>
    <ligand>
        <name>Mg(2+)</name>
        <dbReference type="ChEBI" id="CHEBI:18420"/>
        <label>1</label>
    </ligand>
</feature>
<dbReference type="PANTHER" id="PTHR10000:SF8">
    <property type="entry name" value="HAD SUPERFAMILY HYDROLASE-LIKE, TYPE 3"/>
    <property type="match status" value="1"/>
</dbReference>
<keyword evidence="6" id="KW-0963">Cytoplasm</keyword>
<feature type="binding site" evidence="11">
    <location>
        <position position="141"/>
    </location>
    <ligand>
        <name>alpha-D-mannose 1-phosphate</name>
        <dbReference type="ChEBI" id="CHEBI:58409"/>
    </ligand>
</feature>
<comment type="cofactor">
    <cofactor evidence="12">
        <name>Mg(2+)</name>
        <dbReference type="ChEBI" id="CHEBI:18420"/>
    </cofactor>
</comment>
<dbReference type="InterPro" id="IPR006379">
    <property type="entry name" value="HAD-SF_hydro_IIB"/>
</dbReference>
<keyword evidence="14" id="KW-1185">Reference proteome</keyword>
<accession>C0W1W1</accession>
<protein>
    <recommendedName>
        <fullName evidence="5">phosphomannomutase</fullName>
        <ecNumber evidence="5">5.4.2.8</ecNumber>
    </recommendedName>
</protein>
<dbReference type="HOGENOM" id="CLU_065090_0_0_11"/>
<dbReference type="STRING" id="525245.HMPREF0044_1401"/>
<dbReference type="Pfam" id="PF03332">
    <property type="entry name" value="PMM"/>
    <property type="match status" value="1"/>
</dbReference>
<keyword evidence="8 12" id="KW-0460">Magnesium</keyword>
<proteinExistence type="inferred from homology"/>
<feature type="active site" description="Proton donor/acceptor" evidence="10">
    <location>
        <position position="25"/>
    </location>
</feature>
<dbReference type="InterPro" id="IPR005002">
    <property type="entry name" value="PMM"/>
</dbReference>
<organism evidence="13 14">
    <name type="scientific">Gleimia coleocanis DSM 15436</name>
    <dbReference type="NCBI Taxonomy" id="525245"/>
    <lineage>
        <taxon>Bacteria</taxon>
        <taxon>Bacillati</taxon>
        <taxon>Actinomycetota</taxon>
        <taxon>Actinomycetes</taxon>
        <taxon>Actinomycetales</taxon>
        <taxon>Actinomycetaceae</taxon>
        <taxon>Gleimia</taxon>
    </lineage>
</organism>
<evidence type="ECO:0000256" key="10">
    <source>
        <dbReference type="PIRSR" id="PIRSR605002-1"/>
    </source>
</evidence>
<dbReference type="EMBL" id="ACFG01000034">
    <property type="protein sequence ID" value="EEH63477.1"/>
    <property type="molecule type" value="Genomic_DNA"/>
</dbReference>
<dbReference type="GO" id="GO:0016791">
    <property type="term" value="F:phosphatase activity"/>
    <property type="evidence" value="ECO:0007669"/>
    <property type="project" value="TreeGrafter"/>
</dbReference>
<feature type="binding site" evidence="12">
    <location>
        <position position="225"/>
    </location>
    <ligand>
        <name>Mg(2+)</name>
        <dbReference type="ChEBI" id="CHEBI:18420"/>
        <label>1</label>
    </ligand>
</feature>
<dbReference type="InterPro" id="IPR023214">
    <property type="entry name" value="HAD_sf"/>
</dbReference>
<evidence type="ECO:0000313" key="14">
    <source>
        <dbReference type="Proteomes" id="UP000010301"/>
    </source>
</evidence>
<dbReference type="GO" id="GO:0005829">
    <property type="term" value="C:cytosol"/>
    <property type="evidence" value="ECO:0007669"/>
    <property type="project" value="TreeGrafter"/>
</dbReference>
<dbReference type="Proteomes" id="UP000010301">
    <property type="component" value="Unassembled WGS sequence"/>
</dbReference>
<keyword evidence="7 12" id="KW-0479">Metal-binding</keyword>
<evidence type="ECO:0000313" key="13">
    <source>
        <dbReference type="EMBL" id="EEH63477.1"/>
    </source>
</evidence>
<dbReference type="EC" id="5.4.2.8" evidence="5"/>
<evidence type="ECO:0000256" key="8">
    <source>
        <dbReference type="ARBA" id="ARBA00022842"/>
    </source>
</evidence>
<evidence type="ECO:0000256" key="2">
    <source>
        <dbReference type="ARBA" id="ARBA00004699"/>
    </source>
</evidence>
<evidence type="ECO:0000256" key="7">
    <source>
        <dbReference type="ARBA" id="ARBA00022723"/>
    </source>
</evidence>
<dbReference type="UniPathway" id="UPA00126">
    <property type="reaction ID" value="UER00424"/>
</dbReference>
<evidence type="ECO:0000256" key="12">
    <source>
        <dbReference type="PIRSR" id="PIRSR605002-3"/>
    </source>
</evidence>
<feature type="binding site" evidence="11">
    <location>
        <position position="194"/>
    </location>
    <ligand>
        <name>alpha-D-mannose 1-phosphate</name>
        <dbReference type="ChEBI" id="CHEBI:58409"/>
    </ligand>
</feature>
<dbReference type="Gene3D" id="3.30.1240.20">
    <property type="match status" value="1"/>
</dbReference>
<dbReference type="InterPro" id="IPR036412">
    <property type="entry name" value="HAD-like_sf"/>
</dbReference>
<dbReference type="SFLD" id="SFLDG01143">
    <property type="entry name" value="C2.B.3:_Phosphomannomutase_Lik"/>
    <property type="match status" value="1"/>
</dbReference>
<comment type="pathway">
    <text evidence="2">Nucleotide-sugar biosynthesis; GDP-alpha-D-mannose biosynthesis; alpha-D-mannose 1-phosphate from D-fructose 6-phosphate: step 2/2.</text>
</comment>
<dbReference type="NCBIfam" id="TIGR01484">
    <property type="entry name" value="HAD-SF-IIB"/>
    <property type="match status" value="1"/>
</dbReference>
<feature type="binding site" evidence="12">
    <location>
        <position position="23"/>
    </location>
    <ligand>
        <name>Mg(2+)</name>
        <dbReference type="ChEBI" id="CHEBI:18420"/>
        <label>1</label>
    </ligand>
</feature>
<dbReference type="SFLD" id="SFLDS00003">
    <property type="entry name" value="Haloacid_Dehalogenase"/>
    <property type="match status" value="1"/>
</dbReference>
<dbReference type="Gene3D" id="3.40.50.1000">
    <property type="entry name" value="HAD superfamily/HAD-like"/>
    <property type="match status" value="1"/>
</dbReference>
<gene>
    <name evidence="13" type="ORF">HMPREF0044_1401</name>
</gene>
<evidence type="ECO:0000256" key="3">
    <source>
        <dbReference type="ARBA" id="ARBA00009736"/>
    </source>
</evidence>
<evidence type="ECO:0000256" key="9">
    <source>
        <dbReference type="ARBA" id="ARBA00023235"/>
    </source>
</evidence>
<evidence type="ECO:0000256" key="6">
    <source>
        <dbReference type="ARBA" id="ARBA00022490"/>
    </source>
</evidence>
<dbReference type="AlphaFoldDB" id="C0W1W1"/>
<dbReference type="GO" id="GO:0009298">
    <property type="term" value="P:GDP-mannose biosynthetic process"/>
    <property type="evidence" value="ECO:0007669"/>
    <property type="project" value="UniProtKB-UniPathway"/>
</dbReference>
<evidence type="ECO:0000256" key="4">
    <source>
        <dbReference type="ARBA" id="ARBA00011738"/>
    </source>
</evidence>
<dbReference type="GO" id="GO:0000287">
    <property type="term" value="F:magnesium ion binding"/>
    <property type="evidence" value="ECO:0007669"/>
    <property type="project" value="TreeGrafter"/>
</dbReference>
<keyword evidence="13" id="KW-0378">Hydrolase</keyword>
<dbReference type="SUPFAM" id="SSF56784">
    <property type="entry name" value="HAD-like"/>
    <property type="match status" value="1"/>
</dbReference>
<dbReference type="SFLD" id="SFLDG01140">
    <property type="entry name" value="C2.B:_Phosphomannomutase_and_P"/>
    <property type="match status" value="1"/>
</dbReference>
<comment type="caution">
    <text evidence="13">The sequence shown here is derived from an EMBL/GenBank/DDBJ whole genome shotgun (WGS) entry which is preliminary data.</text>
</comment>
<comment type="similarity">
    <text evidence="3">Belongs to the eukaryotic PMM family.</text>
</comment>
<keyword evidence="9" id="KW-0413">Isomerase</keyword>
<reference evidence="13 14" key="1">
    <citation type="submission" date="2009-01" db="EMBL/GenBank/DDBJ databases">
        <authorList>
            <person name="Qin X."/>
            <person name="Bachman B."/>
            <person name="Battles P."/>
            <person name="Bell A."/>
            <person name="Bess C."/>
            <person name="Bickham C."/>
            <person name="Chaboub L."/>
            <person name="Chen D."/>
            <person name="Coyle M."/>
            <person name="Deiros D.R."/>
            <person name="Dinh H."/>
            <person name="Forbes L."/>
            <person name="Fowler G."/>
            <person name="Francisco L."/>
            <person name="Fu Q."/>
            <person name="Gubbala S."/>
            <person name="Hale W."/>
            <person name="Han Y."/>
            <person name="Hemphill L."/>
            <person name="Highlander S.K."/>
            <person name="Hirani K."/>
            <person name="Hogues M."/>
            <person name="Jackson L."/>
            <person name="Jakkamsetti A."/>
            <person name="Javaid M."/>
            <person name="Jiang H."/>
            <person name="Korchina V."/>
            <person name="Kovar C."/>
            <person name="Lara F."/>
            <person name="Lee S."/>
            <person name="Mata R."/>
            <person name="Mathew T."/>
            <person name="Moen C."/>
            <person name="Morales K."/>
            <person name="Munidasa M."/>
            <person name="Nazareth L."/>
            <person name="Ngo R."/>
            <person name="Nguyen L."/>
            <person name="Okwuonu G."/>
            <person name="Ongeri F."/>
            <person name="Patil S."/>
            <person name="Petrosino J."/>
            <person name="Pham C."/>
            <person name="Pham P."/>
            <person name="Pu L.-L."/>
            <person name="Puazo M."/>
            <person name="Raj R."/>
            <person name="Reid J."/>
            <person name="Rouhana J."/>
            <person name="Saada N."/>
            <person name="Shang Y."/>
            <person name="Simmons D."/>
            <person name="Thornton R."/>
            <person name="Warren J."/>
            <person name="Weissenberger G."/>
            <person name="Zhang J."/>
            <person name="Zhang L."/>
            <person name="Zhou C."/>
            <person name="Zhu D."/>
            <person name="Muzny D."/>
            <person name="Worley K."/>
            <person name="Gibbs R."/>
        </authorList>
    </citation>
    <scope>NUCLEOTIDE SEQUENCE [LARGE SCALE GENOMIC DNA]</scope>
    <source>
        <strain evidence="13 14">DSM 15436</strain>
    </source>
</reference>
<comment type="subcellular location">
    <subcellularLocation>
        <location evidence="1">Cytoplasm</location>
    </subcellularLocation>
</comment>